<feature type="compositionally biased region" description="Acidic residues" evidence="10">
    <location>
        <begin position="248"/>
        <end position="281"/>
    </location>
</feature>
<feature type="compositionally biased region" description="Acidic residues" evidence="10">
    <location>
        <begin position="223"/>
        <end position="239"/>
    </location>
</feature>
<dbReference type="InterPro" id="IPR040218">
    <property type="entry name" value="SLC7A6OS"/>
</dbReference>
<protein>
    <recommendedName>
        <fullName evidence="5">Probable RNA polymerase II nuclear localization protein SLC7A6OS</fullName>
    </recommendedName>
</protein>
<dbReference type="GO" id="GO:0015031">
    <property type="term" value="P:protein transport"/>
    <property type="evidence" value="ECO:0007669"/>
    <property type="project" value="UniProtKB-KW"/>
</dbReference>
<evidence type="ECO:0000256" key="5">
    <source>
        <dbReference type="ARBA" id="ARBA00017036"/>
    </source>
</evidence>
<evidence type="ECO:0000256" key="1">
    <source>
        <dbReference type="ARBA" id="ARBA00003202"/>
    </source>
</evidence>
<evidence type="ECO:0000256" key="3">
    <source>
        <dbReference type="ARBA" id="ARBA00004496"/>
    </source>
</evidence>
<comment type="caution">
    <text evidence="12">The sequence shown here is derived from an EMBL/GenBank/DDBJ whole genome shotgun (WGS) entry which is preliminary data.</text>
</comment>
<comment type="similarity">
    <text evidence="4">Belongs to the IWR1/SLC7A6OS family.</text>
</comment>
<dbReference type="PANTHER" id="PTHR31196">
    <property type="entry name" value="RNA POLYMERASE II NUCLEAR LOCALIZATION PROTEIN SLC7A6OS-RELATED"/>
    <property type="match status" value="1"/>
</dbReference>
<name>A0A9W8GMQ8_9FUNG</name>
<sequence>MQVHHRTSGAPDAITILRVKRKRGQEPLDALVIQQESRLPTRQKTSHSTPILFALGETLSESDFSDTAKRQALQDRLTQLSSHPIEVEMEDTERPLRPMDPPSAQFRVLSKKQVKLASPRGIPQVLAAADLARAKLSITMFDAINEEDYVHPHQGAMDPYAEIALGSPRRGAVDELVPMVRDYLSLEHGPPEYVYDFYYARQAQSADAMLSTGAVTWMDDTEDLVDSSDENGDEDEDSNSEGYYANDYPDDESLSGGDEYEYSDDELEAREAPDDAVDISDMDGGAMYQYEDYE</sequence>
<evidence type="ECO:0000259" key="11">
    <source>
        <dbReference type="Pfam" id="PF08574"/>
    </source>
</evidence>
<organism evidence="12 13">
    <name type="scientific">Coemansia spiralis</name>
    <dbReference type="NCBI Taxonomy" id="417178"/>
    <lineage>
        <taxon>Eukaryota</taxon>
        <taxon>Fungi</taxon>
        <taxon>Fungi incertae sedis</taxon>
        <taxon>Zoopagomycota</taxon>
        <taxon>Kickxellomycotina</taxon>
        <taxon>Kickxellomycetes</taxon>
        <taxon>Kickxellales</taxon>
        <taxon>Kickxellaceae</taxon>
        <taxon>Coemansia</taxon>
    </lineage>
</organism>
<evidence type="ECO:0000256" key="10">
    <source>
        <dbReference type="SAM" id="MobiDB-lite"/>
    </source>
</evidence>
<dbReference type="AlphaFoldDB" id="A0A9W8GMQ8"/>
<dbReference type="PANTHER" id="PTHR31196:SF2">
    <property type="entry name" value="RNA POLYMERASE II NUCLEAR LOCALIZATION PROTEIN SLC7A6OS-RELATED"/>
    <property type="match status" value="1"/>
</dbReference>
<dbReference type="EMBL" id="JANBTX010000025">
    <property type="protein sequence ID" value="KAJ2689459.1"/>
    <property type="molecule type" value="Genomic_DNA"/>
</dbReference>
<evidence type="ECO:0000256" key="6">
    <source>
        <dbReference type="ARBA" id="ARBA00022448"/>
    </source>
</evidence>
<dbReference type="Pfam" id="PF08574">
    <property type="entry name" value="Iwr1"/>
    <property type="match status" value="1"/>
</dbReference>
<keyword evidence="6" id="KW-0813">Transport</keyword>
<comment type="subcellular location">
    <subcellularLocation>
        <location evidence="3">Cytoplasm</location>
    </subcellularLocation>
    <subcellularLocation>
        <location evidence="2">Nucleus</location>
    </subcellularLocation>
</comment>
<evidence type="ECO:0000256" key="8">
    <source>
        <dbReference type="ARBA" id="ARBA00022927"/>
    </source>
</evidence>
<dbReference type="GO" id="GO:0005737">
    <property type="term" value="C:cytoplasm"/>
    <property type="evidence" value="ECO:0007669"/>
    <property type="project" value="UniProtKB-SubCell"/>
</dbReference>
<keyword evidence="9" id="KW-0539">Nucleus</keyword>
<dbReference type="Proteomes" id="UP001151516">
    <property type="component" value="Unassembled WGS sequence"/>
</dbReference>
<proteinExistence type="inferred from homology"/>
<evidence type="ECO:0000313" key="13">
    <source>
        <dbReference type="Proteomes" id="UP001151516"/>
    </source>
</evidence>
<evidence type="ECO:0000256" key="7">
    <source>
        <dbReference type="ARBA" id="ARBA00022490"/>
    </source>
</evidence>
<feature type="region of interest" description="Disordered" evidence="10">
    <location>
        <begin position="223"/>
        <end position="284"/>
    </location>
</feature>
<evidence type="ECO:0000256" key="9">
    <source>
        <dbReference type="ARBA" id="ARBA00023242"/>
    </source>
</evidence>
<keyword evidence="13" id="KW-1185">Reference proteome</keyword>
<comment type="function">
    <text evidence="1">Directs RNA polymerase II nuclear import.</text>
</comment>
<keyword evidence="8" id="KW-0653">Protein transport</keyword>
<dbReference type="GO" id="GO:0032502">
    <property type="term" value="P:developmental process"/>
    <property type="evidence" value="ECO:0007669"/>
    <property type="project" value="TreeGrafter"/>
</dbReference>
<dbReference type="OrthoDB" id="6255506at2759"/>
<accession>A0A9W8GMQ8</accession>
<reference evidence="12" key="1">
    <citation type="submission" date="2022-07" db="EMBL/GenBank/DDBJ databases">
        <title>Phylogenomic reconstructions and comparative analyses of Kickxellomycotina fungi.</title>
        <authorList>
            <person name="Reynolds N.K."/>
            <person name="Stajich J.E."/>
            <person name="Barry K."/>
            <person name="Grigoriev I.V."/>
            <person name="Crous P."/>
            <person name="Smith M.E."/>
        </authorList>
    </citation>
    <scope>NUCLEOTIDE SEQUENCE</scope>
    <source>
        <strain evidence="12">CBS 109367</strain>
    </source>
</reference>
<evidence type="ECO:0000256" key="4">
    <source>
        <dbReference type="ARBA" id="ARBA00010218"/>
    </source>
</evidence>
<evidence type="ECO:0000256" key="2">
    <source>
        <dbReference type="ARBA" id="ARBA00004123"/>
    </source>
</evidence>
<feature type="domain" description="Transcription factor Iwr1" evidence="11">
    <location>
        <begin position="192"/>
        <end position="252"/>
    </location>
</feature>
<dbReference type="InterPro" id="IPR013883">
    <property type="entry name" value="TF_Iwr1_dom"/>
</dbReference>
<evidence type="ECO:0000313" key="12">
    <source>
        <dbReference type="EMBL" id="KAJ2689459.1"/>
    </source>
</evidence>
<keyword evidence="7" id="KW-0963">Cytoplasm</keyword>
<dbReference type="GO" id="GO:0005634">
    <property type="term" value="C:nucleus"/>
    <property type="evidence" value="ECO:0007669"/>
    <property type="project" value="UniProtKB-SubCell"/>
</dbReference>
<gene>
    <name evidence="12" type="ORF">IWW39_001484</name>
</gene>